<dbReference type="InterPro" id="IPR032508">
    <property type="entry name" value="FecR_C"/>
</dbReference>
<sequence length="346" mass="39808">MSKYNNYKKYEDFDVEDLLADEFFVQWVKSPDENNSHFWEKWLSSNPNKRGIVTQAANFARAIHYKEKLEFGNDSYIEIYEAILNSDSEIQIASPKRTLWKSFFSLRNIAAAILLSFCSFVLFSVFNKDLLTPNSEIEWVTSVNPGGKKTIIGLSDGTKIHLNSNSEITYPEVFGDSIRTVFLKGEAFLEVEKGIRPFIVELANSKIEVLGTSFNVNQSIDNHVEIALLEGKVKVNDKIGNQVMLAPQEMLVMKNNGEFFKSSFDSLEVIGWKDNYLIFNNDDFKTVESKLRNWFGIDIEVKGTFKNSWKYTGKYYDESLENVLKGIELTSDIRFRIDGKKVEIYN</sequence>
<dbReference type="InterPro" id="IPR006860">
    <property type="entry name" value="FecR"/>
</dbReference>
<organism evidence="4 5">
    <name type="scientific">Algoriphagus locisalis</name>
    <dbReference type="NCBI Taxonomy" id="305507"/>
    <lineage>
        <taxon>Bacteria</taxon>
        <taxon>Pseudomonadati</taxon>
        <taxon>Bacteroidota</taxon>
        <taxon>Cytophagia</taxon>
        <taxon>Cytophagales</taxon>
        <taxon>Cyclobacteriaceae</taxon>
        <taxon>Algoriphagus</taxon>
    </lineage>
</organism>
<feature type="transmembrane region" description="Helical" evidence="1">
    <location>
        <begin position="106"/>
        <end position="126"/>
    </location>
</feature>
<dbReference type="Pfam" id="PF04773">
    <property type="entry name" value="FecR"/>
    <property type="match status" value="1"/>
</dbReference>
<dbReference type="PIRSF" id="PIRSF018266">
    <property type="entry name" value="FecR"/>
    <property type="match status" value="1"/>
</dbReference>
<dbReference type="Proteomes" id="UP000199673">
    <property type="component" value="Unassembled WGS sequence"/>
</dbReference>
<feature type="domain" description="FecR protein" evidence="2">
    <location>
        <begin position="148"/>
        <end position="234"/>
    </location>
</feature>
<keyword evidence="5" id="KW-1185">Reference proteome</keyword>
<dbReference type="RefSeq" id="WP_091698315.1">
    <property type="nucleotide sequence ID" value="NZ_FPBF01000012.1"/>
</dbReference>
<proteinExistence type="predicted"/>
<keyword evidence="1" id="KW-0472">Membrane</keyword>
<dbReference type="GO" id="GO:0016989">
    <property type="term" value="F:sigma factor antagonist activity"/>
    <property type="evidence" value="ECO:0007669"/>
    <property type="project" value="TreeGrafter"/>
</dbReference>
<reference evidence="5" key="1">
    <citation type="submission" date="2016-10" db="EMBL/GenBank/DDBJ databases">
        <authorList>
            <person name="Varghese N."/>
            <person name="Submissions S."/>
        </authorList>
    </citation>
    <scope>NUCLEOTIDE SEQUENCE [LARGE SCALE GENOMIC DNA]</scope>
    <source>
        <strain evidence="5">DSM 23445</strain>
    </source>
</reference>
<dbReference type="AlphaFoldDB" id="A0A1I7E7X9"/>
<keyword evidence="1" id="KW-0812">Transmembrane</keyword>
<evidence type="ECO:0000259" key="2">
    <source>
        <dbReference type="Pfam" id="PF04773"/>
    </source>
</evidence>
<accession>A0A1I7E7X9</accession>
<dbReference type="STRING" id="305507.SAMN04489724_0220"/>
<evidence type="ECO:0000313" key="5">
    <source>
        <dbReference type="Proteomes" id="UP000199673"/>
    </source>
</evidence>
<name>A0A1I7E7X9_9BACT</name>
<evidence type="ECO:0000256" key="1">
    <source>
        <dbReference type="SAM" id="Phobius"/>
    </source>
</evidence>
<feature type="domain" description="Protein FecR C-terminal" evidence="3">
    <location>
        <begin position="276"/>
        <end position="344"/>
    </location>
</feature>
<gene>
    <name evidence="4" type="ORF">SAMN04489724_0220</name>
</gene>
<dbReference type="PANTHER" id="PTHR30273">
    <property type="entry name" value="PERIPLASMIC SIGNAL SENSOR AND SIGMA FACTOR ACTIVATOR FECR-RELATED"/>
    <property type="match status" value="1"/>
</dbReference>
<keyword evidence="1" id="KW-1133">Transmembrane helix</keyword>
<protein>
    <submittedName>
        <fullName evidence="4">FecR protein</fullName>
    </submittedName>
</protein>
<dbReference type="OrthoDB" id="1099916at2"/>
<dbReference type="InterPro" id="IPR012373">
    <property type="entry name" value="Ferrdict_sens_TM"/>
</dbReference>
<dbReference type="PANTHER" id="PTHR30273:SF2">
    <property type="entry name" value="PROTEIN FECR"/>
    <property type="match status" value="1"/>
</dbReference>
<dbReference type="Gene3D" id="3.55.50.30">
    <property type="match status" value="1"/>
</dbReference>
<evidence type="ECO:0000259" key="3">
    <source>
        <dbReference type="Pfam" id="PF16344"/>
    </source>
</evidence>
<evidence type="ECO:0000313" key="4">
    <source>
        <dbReference type="EMBL" id="SFU20040.1"/>
    </source>
</evidence>
<dbReference type="Pfam" id="PF16344">
    <property type="entry name" value="FecR_C"/>
    <property type="match status" value="1"/>
</dbReference>
<dbReference type="EMBL" id="FPBF01000012">
    <property type="protein sequence ID" value="SFU20040.1"/>
    <property type="molecule type" value="Genomic_DNA"/>
</dbReference>
<dbReference type="Gene3D" id="2.60.120.1440">
    <property type="match status" value="1"/>
</dbReference>